<dbReference type="RefSeq" id="WP_184493503.1">
    <property type="nucleotide sequence ID" value="NZ_JACIJO010000001.1"/>
</dbReference>
<organism evidence="3 4">
    <name type="scientific">Algoriphagus iocasae</name>
    <dbReference type="NCBI Taxonomy" id="1836499"/>
    <lineage>
        <taxon>Bacteria</taxon>
        <taxon>Pseudomonadati</taxon>
        <taxon>Bacteroidota</taxon>
        <taxon>Cytophagia</taxon>
        <taxon>Cytophagales</taxon>
        <taxon>Cyclobacteriaceae</taxon>
        <taxon>Algoriphagus</taxon>
    </lineage>
</organism>
<dbReference type="PANTHER" id="PTHR34406:SF1">
    <property type="entry name" value="PROTEIN YCEI"/>
    <property type="match status" value="1"/>
</dbReference>
<gene>
    <name evidence="3" type="ORF">FHS59_000925</name>
</gene>
<feature type="domain" description="Lipid/polyisoprenoid-binding YceI-like" evidence="2">
    <location>
        <begin position="42"/>
        <end position="240"/>
    </location>
</feature>
<protein>
    <submittedName>
        <fullName evidence="3">Polyisoprenoid-binding protein YceI</fullName>
    </submittedName>
</protein>
<proteinExistence type="predicted"/>
<dbReference type="SUPFAM" id="SSF101874">
    <property type="entry name" value="YceI-like"/>
    <property type="match status" value="1"/>
</dbReference>
<feature type="chain" id="PRO_5033033934" evidence="1">
    <location>
        <begin position="25"/>
        <end position="241"/>
    </location>
</feature>
<dbReference type="InterPro" id="IPR036761">
    <property type="entry name" value="TTHA0802/YceI-like_sf"/>
</dbReference>
<dbReference type="AlphaFoldDB" id="A0A841MDB7"/>
<dbReference type="PANTHER" id="PTHR34406">
    <property type="entry name" value="PROTEIN YCEI"/>
    <property type="match status" value="1"/>
</dbReference>
<dbReference type="Proteomes" id="UP000588604">
    <property type="component" value="Unassembled WGS sequence"/>
</dbReference>
<dbReference type="EMBL" id="JACIJO010000001">
    <property type="protein sequence ID" value="MBB6325310.1"/>
    <property type="molecule type" value="Genomic_DNA"/>
</dbReference>
<name>A0A841MDB7_9BACT</name>
<keyword evidence="1" id="KW-0732">Signal</keyword>
<dbReference type="SMART" id="SM00867">
    <property type="entry name" value="YceI"/>
    <property type="match status" value="1"/>
</dbReference>
<keyword evidence="4" id="KW-1185">Reference proteome</keyword>
<sequence>MKTIKLSGLFVAAALLAFSCNKPSETVETTEAQEVAAAEGKTLEIVPEATTIAWRGYKPAGQHFGKIPAVEGTLAVQGEEITGGKFTFDITGLKIEDMEETDESYGKLWGHLQSPDFFDAANHPQATFEITGVEPFEAGDVIADQEQFATENTPKAASELSPANPTHWISGNLTMRGTTKNIKFPAAVSLENGAVSAKAGFNIDRTAWGLAYGDEATAVDKAKDKFIYNTVSLTLDVKAAE</sequence>
<comment type="caution">
    <text evidence="3">The sequence shown here is derived from an EMBL/GenBank/DDBJ whole genome shotgun (WGS) entry which is preliminary data.</text>
</comment>
<feature type="signal peptide" evidence="1">
    <location>
        <begin position="1"/>
        <end position="24"/>
    </location>
</feature>
<evidence type="ECO:0000259" key="2">
    <source>
        <dbReference type="SMART" id="SM00867"/>
    </source>
</evidence>
<reference evidence="3 4" key="1">
    <citation type="submission" date="2020-08" db="EMBL/GenBank/DDBJ databases">
        <title>Genomic Encyclopedia of Type Strains, Phase IV (KMG-IV): sequencing the most valuable type-strain genomes for metagenomic binning, comparative biology and taxonomic classification.</title>
        <authorList>
            <person name="Goeker M."/>
        </authorList>
    </citation>
    <scope>NUCLEOTIDE SEQUENCE [LARGE SCALE GENOMIC DNA]</scope>
    <source>
        <strain evidence="3 4">DSM 102044</strain>
    </source>
</reference>
<accession>A0A841MDB7</accession>
<dbReference type="Pfam" id="PF04264">
    <property type="entry name" value="YceI"/>
    <property type="match status" value="1"/>
</dbReference>
<dbReference type="InterPro" id="IPR007372">
    <property type="entry name" value="Lipid/polyisoprenoid-bd_YceI"/>
</dbReference>
<dbReference type="PROSITE" id="PS51257">
    <property type="entry name" value="PROKAR_LIPOPROTEIN"/>
    <property type="match status" value="1"/>
</dbReference>
<evidence type="ECO:0000313" key="3">
    <source>
        <dbReference type="EMBL" id="MBB6325310.1"/>
    </source>
</evidence>
<evidence type="ECO:0000313" key="4">
    <source>
        <dbReference type="Proteomes" id="UP000588604"/>
    </source>
</evidence>
<evidence type="ECO:0000256" key="1">
    <source>
        <dbReference type="SAM" id="SignalP"/>
    </source>
</evidence>
<dbReference type="Gene3D" id="2.40.128.110">
    <property type="entry name" value="Lipid/polyisoprenoid-binding, YceI-like"/>
    <property type="match status" value="1"/>
</dbReference>